<dbReference type="PANTHER" id="PTHR46928:SF1">
    <property type="entry name" value="MESENCHYME-SPECIFIC CELL SURFACE GLYCOPROTEIN"/>
    <property type="match status" value="1"/>
</dbReference>
<evidence type="ECO:0000259" key="3">
    <source>
        <dbReference type="PROSITE" id="PS51841"/>
    </source>
</evidence>
<comment type="caution">
    <text evidence="4">The sequence shown here is derived from an EMBL/GenBank/DDBJ whole genome shotgun (WGS) entry which is preliminary data.</text>
</comment>
<dbReference type="SMART" id="SM00635">
    <property type="entry name" value="BID_2"/>
    <property type="match status" value="1"/>
</dbReference>
<proteinExistence type="predicted"/>
<dbReference type="InterPro" id="IPR036415">
    <property type="entry name" value="Lamin_tail_dom_sf"/>
</dbReference>
<dbReference type="SUPFAM" id="SSF75011">
    <property type="entry name" value="3-carboxy-cis,cis-mucoante lactonizing enzyme"/>
    <property type="match status" value="1"/>
</dbReference>
<sequence>MTVGSIMAGAASAEPIASPIPGTPYAAGNLYNLEVPHVIINQVYGAGLADDTGVLVSHGFIELFNPTDEDVDLSGWSLQYADRGTNAQTGPTLGWEKLDLTGVIKAKSSYLVKGKPTGSASPKLDLTDKGDQEWDRYINNKGLKVVLMSNQQQLDNTLDVNPFESKPEGYVDMLGTASNDKGSTIDGYETDYPTGSAEGTSKKKAVRRVDFKDSDNNKTDFKQVDYETAVGAELAAISPRDGSDGDWANMPDPLVWETVSLPTAFDGQPYTATLKAAGGVAPYTFEASGLPEGLAITAEGVISGDAKTAGSYAVTVTVKDSQTPAAQVAKELTLNVQPYRASIEDQFEITKIGEYAVGQFNADGGVAEIVKFNSDNGRFYLVNGAANPPSLDIVNLGNATGALKKEKSVLVKELAEKNGFAFGDLTSVDINTANKRIYVAVQEADPHKKGKILALDYDGKLIAEYAAGIQPDMIKSTPDGRYVLTADEAEPRLGTEDPPGSVTVVDTRTGQSTQVYFNDPSVIDDLVHIRGAADPLDGRIKGKGTKEDAYFDLEPEYIALSKDNKKAYVALQENNAIAVIDIAGKKVDAVKGLGFKDFNDAANALDLQRDGKILLENAPFHGIYMPDGIASHTINGQTYLFTANEGDATEWPGRTNASTIGAMKGSLSPDSDAYQFLNGTTKYDSVEAVSDMGHDGIYMYGGRSFSIWNADTMELVYDSGSDFETITGQRLPDFFNVSNSKITMDDRSTKKGPEPEDIKTGIVGNRVMAFVGLERVGGFMTYDVTNPEAPSFVNYTNSRVFLDANGKVNLDTDTGPEGLEFIPASISPTGLPLLLVAFEVGGKVGIFQLEVTKVTLDRKAVSLTAGGASLKLNAEVEPMAEGEATVTWSSSDETVAKVDENGTIRPLRAGKAVITAISADGYGSAEAVVTVASSGGGGSTPSPEPTPEPTPEPEKPVPTPEPTPESPVFTDVSGHWAKNVIDKLAKAGILLGKPDGSFQPDQKMTRAEYAAVLNRLLGLKPNQTQAAFDDVPMQAWYSADVSNLSAAGIISGFPDGSFRPSSEIKREEAFVLLYRALKDKLDTSAGNSANYADQADVSPWAVEAVNALTQAGVLEGNASGKLNPQATITRAEIAKIVSFFVKE</sequence>
<keyword evidence="5" id="KW-1185">Reference proteome</keyword>
<reference evidence="4 5" key="1">
    <citation type="submission" date="2018-09" db="EMBL/GenBank/DDBJ databases">
        <title>Paenibacillus aracenensis nov. sp. isolated from a cave in southern Spain.</title>
        <authorList>
            <person name="Jurado V."/>
            <person name="Gutierrez-Patricio S."/>
            <person name="Gonzalez-Pimentel J.L."/>
            <person name="Miller A.Z."/>
            <person name="Laiz L."/>
            <person name="Saiz-Jimenez C."/>
        </authorList>
    </citation>
    <scope>NUCLEOTIDE SEQUENCE [LARGE SCALE GENOMIC DNA]</scope>
    <source>
        <strain evidence="4 5">JCM 19203</strain>
    </source>
</reference>
<dbReference type="Gene3D" id="2.60.40.1080">
    <property type="match status" value="1"/>
</dbReference>
<feature type="domain" description="LTD" evidence="3">
    <location>
        <begin position="18"/>
        <end position="194"/>
    </location>
</feature>
<dbReference type="Pfam" id="PF00395">
    <property type="entry name" value="SLH"/>
    <property type="match status" value="3"/>
</dbReference>
<dbReference type="Gene3D" id="2.60.40.10">
    <property type="entry name" value="Immunoglobulins"/>
    <property type="match status" value="1"/>
</dbReference>
<accession>A0A3A6PUG5</accession>
<dbReference type="InterPro" id="IPR013783">
    <property type="entry name" value="Ig-like_fold"/>
</dbReference>
<name>A0A3A6PUG5_9BACL</name>
<dbReference type="PROSITE" id="PS51272">
    <property type="entry name" value="SLH"/>
    <property type="match status" value="3"/>
</dbReference>
<evidence type="ECO:0000313" key="4">
    <source>
        <dbReference type="EMBL" id="RJX40401.1"/>
    </source>
</evidence>
<protein>
    <submittedName>
        <fullName evidence="4">Uncharacterized protein</fullName>
    </submittedName>
</protein>
<dbReference type="OrthoDB" id="9801679at2"/>
<dbReference type="Pfam" id="PF05345">
    <property type="entry name" value="He_PIG"/>
    <property type="match status" value="1"/>
</dbReference>
<feature type="domain" description="SLH" evidence="2">
    <location>
        <begin position="1028"/>
        <end position="1087"/>
    </location>
</feature>
<dbReference type="Proteomes" id="UP000267798">
    <property type="component" value="Unassembled WGS sequence"/>
</dbReference>
<evidence type="ECO:0000259" key="2">
    <source>
        <dbReference type="PROSITE" id="PS51272"/>
    </source>
</evidence>
<dbReference type="InterPro" id="IPR055188">
    <property type="entry name" value="Choice_anch_I"/>
</dbReference>
<evidence type="ECO:0000313" key="5">
    <source>
        <dbReference type="Proteomes" id="UP000267798"/>
    </source>
</evidence>
<feature type="region of interest" description="Disordered" evidence="1">
    <location>
        <begin position="931"/>
        <end position="967"/>
    </location>
</feature>
<dbReference type="InterPro" id="IPR001322">
    <property type="entry name" value="Lamin_tail_dom"/>
</dbReference>
<dbReference type="SUPFAM" id="SSF74853">
    <property type="entry name" value="Lamin A/C globular tail domain"/>
    <property type="match status" value="1"/>
</dbReference>
<dbReference type="NCBIfam" id="NF038117">
    <property type="entry name" value="choice_anch_I"/>
    <property type="match status" value="1"/>
</dbReference>
<dbReference type="Pfam" id="PF00932">
    <property type="entry name" value="LTD"/>
    <property type="match status" value="1"/>
</dbReference>
<dbReference type="InterPro" id="IPR052956">
    <property type="entry name" value="Mesenchyme-surface_protein"/>
</dbReference>
<dbReference type="Pfam" id="PF22494">
    <property type="entry name" value="choice_anch_I"/>
    <property type="match status" value="1"/>
</dbReference>
<feature type="compositionally biased region" description="Pro residues" evidence="1">
    <location>
        <begin position="942"/>
        <end position="965"/>
    </location>
</feature>
<dbReference type="SUPFAM" id="SSF49373">
    <property type="entry name" value="Invasin/intimin cell-adhesion fragments"/>
    <property type="match status" value="1"/>
</dbReference>
<dbReference type="Pfam" id="PF02368">
    <property type="entry name" value="Big_2"/>
    <property type="match status" value="1"/>
</dbReference>
<feature type="domain" description="SLH" evidence="2">
    <location>
        <begin position="1088"/>
        <end position="1143"/>
    </location>
</feature>
<organism evidence="4 5">
    <name type="scientific">Paenibacillus pinisoli</name>
    <dbReference type="NCBI Taxonomy" id="1276110"/>
    <lineage>
        <taxon>Bacteria</taxon>
        <taxon>Bacillati</taxon>
        <taxon>Bacillota</taxon>
        <taxon>Bacilli</taxon>
        <taxon>Bacillales</taxon>
        <taxon>Paenibacillaceae</taxon>
        <taxon>Paenibacillus</taxon>
    </lineage>
</organism>
<dbReference type="EMBL" id="QXQB01000002">
    <property type="protein sequence ID" value="RJX40401.1"/>
    <property type="molecule type" value="Genomic_DNA"/>
</dbReference>
<feature type="domain" description="SLH" evidence="2">
    <location>
        <begin position="964"/>
        <end position="1027"/>
    </location>
</feature>
<dbReference type="PANTHER" id="PTHR46928">
    <property type="entry name" value="MESENCHYME-SPECIFIC CELL SURFACE GLYCOPROTEIN"/>
    <property type="match status" value="1"/>
</dbReference>
<evidence type="ECO:0000256" key="1">
    <source>
        <dbReference type="SAM" id="MobiDB-lite"/>
    </source>
</evidence>
<dbReference type="InterPro" id="IPR008964">
    <property type="entry name" value="Invasin/intimin_cell_adhesion"/>
</dbReference>
<dbReference type="Gene3D" id="2.130.10.10">
    <property type="entry name" value="YVTN repeat-like/Quinoprotein amine dehydrogenase"/>
    <property type="match status" value="1"/>
</dbReference>
<dbReference type="InterPro" id="IPR003343">
    <property type="entry name" value="Big_2"/>
</dbReference>
<dbReference type="InterPro" id="IPR015943">
    <property type="entry name" value="WD40/YVTN_repeat-like_dom_sf"/>
</dbReference>
<dbReference type="AlphaFoldDB" id="A0A3A6PUG5"/>
<dbReference type="PROSITE" id="PS51841">
    <property type="entry name" value="LTD"/>
    <property type="match status" value="1"/>
</dbReference>
<gene>
    <name evidence="4" type="ORF">D3P09_10360</name>
</gene>
<dbReference type="InterPro" id="IPR001119">
    <property type="entry name" value="SLH_dom"/>
</dbReference>